<dbReference type="OrthoDB" id="6636047at2"/>
<dbReference type="PANTHER" id="PTHR38481:SF1">
    <property type="entry name" value="HYALURONATE LYASE"/>
    <property type="match status" value="1"/>
</dbReference>
<dbReference type="InterPro" id="IPR003159">
    <property type="entry name" value="Lyase_8_central_dom"/>
</dbReference>
<feature type="domain" description="Polysaccharide lyase family 8 central" evidence="5">
    <location>
        <begin position="423"/>
        <end position="686"/>
    </location>
</feature>
<dbReference type="PROSITE" id="PS51318">
    <property type="entry name" value="TAT"/>
    <property type="match status" value="1"/>
</dbReference>
<feature type="domain" description="Polysaccharide lyase 8 N-terminal alpha-helical" evidence="7">
    <location>
        <begin position="66"/>
        <end position="369"/>
    </location>
</feature>
<reference evidence="8 9" key="1">
    <citation type="submission" date="2018-10" db="EMBL/GenBank/DDBJ databases">
        <title>Relationship between Morphology and Antimicrobial Activity in Streptomyces.</title>
        <authorList>
            <person name="Kang H.J."/>
            <person name="Kim S.B."/>
        </authorList>
    </citation>
    <scope>NUCLEOTIDE SEQUENCE [LARGE SCALE GENOMIC DNA]</scope>
    <source>
        <strain evidence="8 9">BH38</strain>
    </source>
</reference>
<dbReference type="GO" id="GO:0005576">
    <property type="term" value="C:extracellular region"/>
    <property type="evidence" value="ECO:0007669"/>
    <property type="project" value="InterPro"/>
</dbReference>
<dbReference type="InterPro" id="IPR012970">
    <property type="entry name" value="Lyase_8_alpha_N"/>
</dbReference>
<name>A0A387HRB4_9ACTN</name>
<dbReference type="Gene3D" id="1.50.10.100">
    <property type="entry name" value="Chondroitin AC/alginate lyase"/>
    <property type="match status" value="1"/>
</dbReference>
<dbReference type="Pfam" id="PF08124">
    <property type="entry name" value="Lyase_8_N"/>
    <property type="match status" value="1"/>
</dbReference>
<gene>
    <name evidence="8" type="primary">xly_2</name>
    <name evidence="8" type="ORF">DWB77_06443</name>
</gene>
<dbReference type="Proteomes" id="UP000271554">
    <property type="component" value="Chromosome"/>
</dbReference>
<dbReference type="InterPro" id="IPR006311">
    <property type="entry name" value="TAT_signal"/>
</dbReference>
<dbReference type="RefSeq" id="WP_120725488.1">
    <property type="nucleotide sequence ID" value="NZ_CP032698.1"/>
</dbReference>
<feature type="active site" evidence="4">
    <location>
        <position position="268"/>
    </location>
</feature>
<dbReference type="GO" id="GO:0005975">
    <property type="term" value="P:carbohydrate metabolic process"/>
    <property type="evidence" value="ECO:0007669"/>
    <property type="project" value="InterPro"/>
</dbReference>
<evidence type="ECO:0000256" key="4">
    <source>
        <dbReference type="PIRSR" id="PIRSR638970-1"/>
    </source>
</evidence>
<proteinExistence type="inferred from homology"/>
<dbReference type="EMBL" id="CP032698">
    <property type="protein sequence ID" value="AYG84230.1"/>
    <property type="molecule type" value="Genomic_DNA"/>
</dbReference>
<dbReference type="GO" id="GO:0047492">
    <property type="term" value="F:xanthan lyase activity"/>
    <property type="evidence" value="ECO:0007669"/>
    <property type="project" value="UniProtKB-EC"/>
</dbReference>
<evidence type="ECO:0000259" key="6">
    <source>
        <dbReference type="Pfam" id="PF02884"/>
    </source>
</evidence>
<keyword evidence="3 8" id="KW-0456">Lyase</keyword>
<dbReference type="AlphaFoldDB" id="A0A387HRB4"/>
<keyword evidence="2" id="KW-0732">Signal</keyword>
<dbReference type="GO" id="GO:0030246">
    <property type="term" value="F:carbohydrate binding"/>
    <property type="evidence" value="ECO:0007669"/>
    <property type="project" value="InterPro"/>
</dbReference>
<dbReference type="Pfam" id="PF02884">
    <property type="entry name" value="Lyase_8_C"/>
    <property type="match status" value="1"/>
</dbReference>
<feature type="active site" evidence="4">
    <location>
        <position position="277"/>
    </location>
</feature>
<dbReference type="InterPro" id="IPR008929">
    <property type="entry name" value="Chondroitin_lyas"/>
</dbReference>
<dbReference type="InterPro" id="IPR011013">
    <property type="entry name" value="Gal_mutarotase_sf_dom"/>
</dbReference>
<organism evidence="8 9">
    <name type="scientific">Streptomyces hundungensis</name>
    <dbReference type="NCBI Taxonomy" id="1077946"/>
    <lineage>
        <taxon>Bacteria</taxon>
        <taxon>Bacillati</taxon>
        <taxon>Actinomycetota</taxon>
        <taxon>Actinomycetes</taxon>
        <taxon>Kitasatosporales</taxon>
        <taxon>Streptomycetaceae</taxon>
        <taxon>Streptomyces</taxon>
    </lineage>
</organism>
<feature type="active site" evidence="4">
    <location>
        <position position="331"/>
    </location>
</feature>
<dbReference type="Gene3D" id="2.70.98.10">
    <property type="match status" value="1"/>
</dbReference>
<protein>
    <submittedName>
        <fullName evidence="8">Xanthan lyase</fullName>
        <ecNumber evidence="8">4.2.2.12</ecNumber>
    </submittedName>
</protein>
<evidence type="ECO:0000313" key="9">
    <source>
        <dbReference type="Proteomes" id="UP000271554"/>
    </source>
</evidence>
<accession>A0A387HRB4</accession>
<evidence type="ECO:0000259" key="5">
    <source>
        <dbReference type="Pfam" id="PF02278"/>
    </source>
</evidence>
<feature type="domain" description="Polysaccharide lyase family 8 C-terminal" evidence="6">
    <location>
        <begin position="698"/>
        <end position="761"/>
    </location>
</feature>
<keyword evidence="9" id="KW-1185">Reference proteome</keyword>
<evidence type="ECO:0000313" key="8">
    <source>
        <dbReference type="EMBL" id="AYG84230.1"/>
    </source>
</evidence>
<dbReference type="SUPFAM" id="SSF48230">
    <property type="entry name" value="Chondroitin AC/alginate lyase"/>
    <property type="match status" value="1"/>
</dbReference>
<dbReference type="SUPFAM" id="SSF74650">
    <property type="entry name" value="Galactose mutarotase-like"/>
    <property type="match status" value="1"/>
</dbReference>
<dbReference type="InterPro" id="IPR038970">
    <property type="entry name" value="Lyase_8"/>
</dbReference>
<dbReference type="KEGG" id="shun:DWB77_06443"/>
<evidence type="ECO:0000256" key="1">
    <source>
        <dbReference type="ARBA" id="ARBA00006699"/>
    </source>
</evidence>
<dbReference type="EC" id="4.2.2.12" evidence="8"/>
<dbReference type="Pfam" id="PF02278">
    <property type="entry name" value="Lyase_8"/>
    <property type="match status" value="1"/>
</dbReference>
<evidence type="ECO:0000259" key="7">
    <source>
        <dbReference type="Pfam" id="PF08124"/>
    </source>
</evidence>
<dbReference type="PANTHER" id="PTHR38481">
    <property type="entry name" value="HYALURONATE LYASE"/>
    <property type="match status" value="1"/>
</dbReference>
<dbReference type="SUPFAM" id="SSF49863">
    <property type="entry name" value="Hyaluronate lyase-like, C-terminal domain"/>
    <property type="match status" value="1"/>
</dbReference>
<dbReference type="Gene3D" id="2.60.220.10">
    <property type="entry name" value="Polysaccharide lyase family 8-like, C-terminal"/>
    <property type="match status" value="1"/>
</dbReference>
<dbReference type="InterPro" id="IPR014718">
    <property type="entry name" value="GH-type_carb-bd"/>
</dbReference>
<dbReference type="InterPro" id="IPR011071">
    <property type="entry name" value="Lyase_8-like_C"/>
</dbReference>
<evidence type="ECO:0000256" key="2">
    <source>
        <dbReference type="ARBA" id="ARBA00022729"/>
    </source>
</evidence>
<comment type="similarity">
    <text evidence="1">Belongs to the polysaccharide lyase 8 family.</text>
</comment>
<sequence length="806" mass="86128">MSLDRRDVLRFGATAAVAAAVPLGLGEPASAAPLGPSDAGDHARIVAAYRELQIGVNRPSLRRDRALAALDQVALAHDAAMDVTRDQLWADLPTGPGSTYFPTMYYRLRTIAVAWATPGSALSARPDQPERIMTALTTLYRTQYNENTAEIGNWYSYEIGVPYWLLQTVVALGDRLPAADLERVLRPVLRFVADPNRRTNTPELVETGANRADKALITVVSGALAGDSARVAAGLAAVTDVAGQGAADLTRRSTHGDGYRTDGSFIQHEVVPYPGHYGLVLLSAIAALTHVTDATSTQLPSAVREMFESTVTQVYAPFLFAGSMMEPVRGRMLSRQGETGHDAGHQFIAAVVLLARTAAEPARSRLTSLAARWIAEGTWAPYLDVADVGRYSGGLQPVGVPEVEFAEQLTSRSRAATTAVREHRVFPQMDRMVHSTPGWSASLGTGSRRICRYESINGMNLHGWYTGDGVLYTFLPGRQGHYSDAYWPTVDATLLPGTTEKDAPPPPLLADPPRTATSYAGGVRFDDAHGAHGLDFVSQDGTLSARKSWFFTPDAVICLGAAIADASGAPVRTAIENRNLGEEGSARLLVNGRPDRSLPGTPSAVADARWLHLEGTAGYVLLDGPGRGPLTLLREDRAGSWLGIDTGANTHGTATRYTRRYQKIVLDHGVHPTDASYAYAVLPGASVDHTRRACGRWSVLANTGRAQSVCLDGQLTAASFFTAGTVERVRVSGAAAMMWGRTAIGWTFALSDPTQTQDTVRVTVEGAGHRLRHADPSVTVVATHPRLVVDIAVAGSFGATHTFTTA</sequence>
<evidence type="ECO:0000256" key="3">
    <source>
        <dbReference type="ARBA" id="ARBA00023239"/>
    </source>
</evidence>
<dbReference type="InterPro" id="IPR004103">
    <property type="entry name" value="Lyase_8_C"/>
</dbReference>
<dbReference type="CDD" id="cd01083">
    <property type="entry name" value="GAG_Lyase"/>
    <property type="match status" value="1"/>
</dbReference>